<dbReference type="OrthoDB" id="7585827at2"/>
<dbReference type="STRING" id="1581420.AAW00_01695"/>
<accession>A0A0G9N108</accession>
<dbReference type="Proteomes" id="UP000053464">
    <property type="component" value="Unassembled WGS sequence"/>
</dbReference>
<keyword evidence="1" id="KW-0472">Membrane</keyword>
<evidence type="ECO:0000313" key="2">
    <source>
        <dbReference type="EMBL" id="KLE35218.1"/>
    </source>
</evidence>
<feature type="transmembrane region" description="Helical" evidence="1">
    <location>
        <begin position="13"/>
        <end position="33"/>
    </location>
</feature>
<sequence>MHLPDAILFASDATRYVIVGAALLLLSALAMRGDRRRAKRRDIDDVGIMPWRDIAALASMGGLIVLTFGIMGWIRG</sequence>
<name>A0A0G9N108_9SPHN</name>
<dbReference type="EMBL" id="LBHB01000001">
    <property type="protein sequence ID" value="KLE35218.1"/>
    <property type="molecule type" value="Genomic_DNA"/>
</dbReference>
<keyword evidence="1" id="KW-1133">Transmembrane helix</keyword>
<keyword evidence="1" id="KW-0812">Transmembrane</keyword>
<gene>
    <name evidence="2" type="ORF">AAW00_01695</name>
</gene>
<evidence type="ECO:0000313" key="3">
    <source>
        <dbReference type="Proteomes" id="UP000053464"/>
    </source>
</evidence>
<keyword evidence="3" id="KW-1185">Reference proteome</keyword>
<dbReference type="PATRIC" id="fig|1581420.6.peg.341"/>
<feature type="transmembrane region" description="Helical" evidence="1">
    <location>
        <begin position="54"/>
        <end position="74"/>
    </location>
</feature>
<comment type="caution">
    <text evidence="2">The sequence shown here is derived from an EMBL/GenBank/DDBJ whole genome shotgun (WGS) entry which is preliminary data.</text>
</comment>
<dbReference type="RefSeq" id="WP_047002620.1">
    <property type="nucleotide sequence ID" value="NZ_LBHB01000001.1"/>
</dbReference>
<dbReference type="AlphaFoldDB" id="A0A0G9N108"/>
<evidence type="ECO:0000256" key="1">
    <source>
        <dbReference type="SAM" id="Phobius"/>
    </source>
</evidence>
<protein>
    <submittedName>
        <fullName evidence="2">Uncharacterized protein</fullName>
    </submittedName>
</protein>
<reference evidence="2 3" key="1">
    <citation type="submission" date="2015-04" db="EMBL/GenBank/DDBJ databases">
        <title>The draft genome sequence of Erythrobacter luteus KA37.</title>
        <authorList>
            <person name="Zhuang L."/>
            <person name="Liu Y."/>
            <person name="Shao Z."/>
        </authorList>
    </citation>
    <scope>NUCLEOTIDE SEQUENCE [LARGE SCALE GENOMIC DNA]</scope>
    <source>
        <strain evidence="2 3">KA37</strain>
    </source>
</reference>
<organism evidence="2 3">
    <name type="scientific">Aurantiacibacter luteus</name>
    <dbReference type="NCBI Taxonomy" id="1581420"/>
    <lineage>
        <taxon>Bacteria</taxon>
        <taxon>Pseudomonadati</taxon>
        <taxon>Pseudomonadota</taxon>
        <taxon>Alphaproteobacteria</taxon>
        <taxon>Sphingomonadales</taxon>
        <taxon>Erythrobacteraceae</taxon>
        <taxon>Aurantiacibacter</taxon>
    </lineage>
</organism>
<proteinExistence type="predicted"/>